<accession>A0A2S8GS16</accession>
<protein>
    <recommendedName>
        <fullName evidence="3">Knr4/Smi1-like domain-containing protein</fullName>
    </recommendedName>
</protein>
<dbReference type="Proteomes" id="UP000237819">
    <property type="component" value="Unassembled WGS sequence"/>
</dbReference>
<reference evidence="1 2" key="1">
    <citation type="submission" date="2018-02" db="EMBL/GenBank/DDBJ databases">
        <title>Comparative genomes isolates from brazilian mangrove.</title>
        <authorList>
            <person name="Araujo J.E."/>
            <person name="Taketani R.G."/>
            <person name="Silva M.C.P."/>
            <person name="Loureco M.V."/>
            <person name="Andreote F.D."/>
        </authorList>
    </citation>
    <scope>NUCLEOTIDE SEQUENCE [LARGE SCALE GENOMIC DNA]</scope>
    <source>
        <strain evidence="1 2">Nap-Phe MGV</strain>
    </source>
</reference>
<name>A0A2S8GS16_9BACT</name>
<evidence type="ECO:0000313" key="2">
    <source>
        <dbReference type="Proteomes" id="UP000237819"/>
    </source>
</evidence>
<evidence type="ECO:0008006" key="3">
    <source>
        <dbReference type="Google" id="ProtNLM"/>
    </source>
</evidence>
<organism evidence="1 2">
    <name type="scientific">Blastopirellula marina</name>
    <dbReference type="NCBI Taxonomy" id="124"/>
    <lineage>
        <taxon>Bacteria</taxon>
        <taxon>Pseudomonadati</taxon>
        <taxon>Planctomycetota</taxon>
        <taxon>Planctomycetia</taxon>
        <taxon>Pirellulales</taxon>
        <taxon>Pirellulaceae</taxon>
        <taxon>Blastopirellula</taxon>
    </lineage>
</organism>
<dbReference type="AlphaFoldDB" id="A0A2S8GS16"/>
<gene>
    <name evidence="1" type="ORF">C5Y93_04030</name>
</gene>
<evidence type="ECO:0000313" key="1">
    <source>
        <dbReference type="EMBL" id="PQO47216.1"/>
    </source>
</evidence>
<sequence>MLAAQTQNADFRSPQENVMPTIQEIHNALLALYGDALRLTPEPIEVLEAAEARLGIELPAALRSYYQLTAHSDLANRAHNRLLAPDRLEIRDGAFLFYVENQGVTFWGVLAEHLDLLDPPVHAAFNEDALEWEEDDESLSRFLLKMAYWQTVNGGLPNIGLGTASHATRQQVEDRWPLLFRDDGYRLSFFGGDGAVVCLFDQEEGSGEIQVATQSAEQLKELGQMLLVDWDLLEGADD</sequence>
<proteinExistence type="predicted"/>
<dbReference type="EMBL" id="PUHZ01000005">
    <property type="protein sequence ID" value="PQO47216.1"/>
    <property type="molecule type" value="Genomic_DNA"/>
</dbReference>
<comment type="caution">
    <text evidence="1">The sequence shown here is derived from an EMBL/GenBank/DDBJ whole genome shotgun (WGS) entry which is preliminary data.</text>
</comment>